<evidence type="ECO:0000313" key="2">
    <source>
        <dbReference type="EMBL" id="WNC17347.1"/>
    </source>
</evidence>
<dbReference type="Proteomes" id="UP001256827">
    <property type="component" value="Chromosome"/>
</dbReference>
<accession>A0ABY9TB63</accession>
<evidence type="ECO:0000313" key="3">
    <source>
        <dbReference type="Proteomes" id="UP001256827"/>
    </source>
</evidence>
<sequence>MRRKGNDPNEIKDVSLVSGSRGIPEFLSIGVVALFQIWKRKMLLSLASGTLVYMFFIRLFAYNQF</sequence>
<protein>
    <submittedName>
        <fullName evidence="2">AzlD domain-containing protein</fullName>
    </submittedName>
</protein>
<gene>
    <name evidence="2" type="ORF">RGB73_13870</name>
</gene>
<reference evidence="2 3" key="1">
    <citation type="submission" date="2023-09" db="EMBL/GenBank/DDBJ databases">
        <title>Complete Genome and Methylome dissection of Bacillus brevis NEB573 original source of BbsI restriction endonuclease.</title>
        <authorList>
            <person name="Fomenkov A."/>
            <person name="Roberts R.D."/>
        </authorList>
    </citation>
    <scope>NUCLEOTIDE SEQUENCE [LARGE SCALE GENOMIC DNA]</scope>
    <source>
        <strain evidence="2 3">NEB573</strain>
    </source>
</reference>
<dbReference type="InterPro" id="IPR008407">
    <property type="entry name" value="Brnchd-chn_aa_trnsp_AzlD"/>
</dbReference>
<name>A0ABY9TB63_BREBE</name>
<keyword evidence="1" id="KW-1133">Transmembrane helix</keyword>
<keyword evidence="1" id="KW-0812">Transmembrane</keyword>
<proteinExistence type="predicted"/>
<keyword evidence="3" id="KW-1185">Reference proteome</keyword>
<dbReference type="EMBL" id="CP134050">
    <property type="protein sequence ID" value="WNC17347.1"/>
    <property type="molecule type" value="Genomic_DNA"/>
</dbReference>
<dbReference type="RefSeq" id="WP_310772976.1">
    <property type="nucleotide sequence ID" value="NZ_CP134050.1"/>
</dbReference>
<feature type="transmembrane region" description="Helical" evidence="1">
    <location>
        <begin position="43"/>
        <end position="62"/>
    </location>
</feature>
<dbReference type="Pfam" id="PF05437">
    <property type="entry name" value="AzlD"/>
    <property type="match status" value="1"/>
</dbReference>
<organism evidence="2 3">
    <name type="scientific">Brevibacillus brevis</name>
    <name type="common">Bacillus brevis</name>
    <dbReference type="NCBI Taxonomy" id="1393"/>
    <lineage>
        <taxon>Bacteria</taxon>
        <taxon>Bacillati</taxon>
        <taxon>Bacillota</taxon>
        <taxon>Bacilli</taxon>
        <taxon>Bacillales</taxon>
        <taxon>Paenibacillaceae</taxon>
        <taxon>Brevibacillus</taxon>
    </lineage>
</organism>
<evidence type="ECO:0000256" key="1">
    <source>
        <dbReference type="SAM" id="Phobius"/>
    </source>
</evidence>
<keyword evidence="1" id="KW-0472">Membrane</keyword>